<feature type="region of interest" description="Disordered" evidence="7">
    <location>
        <begin position="90"/>
        <end position="115"/>
    </location>
</feature>
<feature type="domain" description="Peptidase S1" evidence="9">
    <location>
        <begin position="392"/>
        <end position="648"/>
    </location>
</feature>
<name>A0A8S3XFM7_PARAO</name>
<dbReference type="OrthoDB" id="6261922at2759"/>
<keyword evidence="2" id="KW-0964">Secreted</keyword>
<dbReference type="GO" id="GO:0005576">
    <property type="term" value="C:extracellular region"/>
    <property type="evidence" value="ECO:0007669"/>
    <property type="project" value="UniProtKB-SubCell"/>
</dbReference>
<feature type="chain" id="PRO_5035856373" description="Phenoloxidase-activating factor 2" evidence="8">
    <location>
        <begin position="17"/>
        <end position="1038"/>
    </location>
</feature>
<evidence type="ECO:0000256" key="1">
    <source>
        <dbReference type="ARBA" id="ARBA00004613"/>
    </source>
</evidence>
<dbReference type="AlphaFoldDB" id="A0A8S3XFM7"/>
<feature type="compositionally biased region" description="Polar residues" evidence="7">
    <location>
        <begin position="90"/>
        <end position="110"/>
    </location>
</feature>
<comment type="subcellular location">
    <subcellularLocation>
        <location evidence="1">Secreted</location>
    </subcellularLocation>
</comment>
<dbReference type="PANTHER" id="PTHR24256">
    <property type="entry name" value="TRYPTASE-RELATED"/>
    <property type="match status" value="1"/>
</dbReference>
<dbReference type="EMBL" id="CAJQZP010001124">
    <property type="protein sequence ID" value="CAG5017386.1"/>
    <property type="molecule type" value="Genomic_DNA"/>
</dbReference>
<feature type="domain" description="Peptidase S1" evidence="9">
    <location>
        <begin position="771"/>
        <end position="1027"/>
    </location>
</feature>
<organism evidence="10 11">
    <name type="scientific">Parnassius apollo</name>
    <name type="common">Apollo butterfly</name>
    <name type="synonym">Papilio apollo</name>
    <dbReference type="NCBI Taxonomy" id="110799"/>
    <lineage>
        <taxon>Eukaryota</taxon>
        <taxon>Metazoa</taxon>
        <taxon>Ecdysozoa</taxon>
        <taxon>Arthropoda</taxon>
        <taxon>Hexapoda</taxon>
        <taxon>Insecta</taxon>
        <taxon>Pterygota</taxon>
        <taxon>Neoptera</taxon>
        <taxon>Endopterygota</taxon>
        <taxon>Lepidoptera</taxon>
        <taxon>Glossata</taxon>
        <taxon>Ditrysia</taxon>
        <taxon>Papilionoidea</taxon>
        <taxon>Papilionidae</taxon>
        <taxon>Parnassiinae</taxon>
        <taxon>Parnassini</taxon>
        <taxon>Parnassius</taxon>
        <taxon>Parnassius</taxon>
    </lineage>
</organism>
<dbReference type="PROSITE" id="PS50240">
    <property type="entry name" value="TRYPSIN_DOM"/>
    <property type="match status" value="2"/>
</dbReference>
<feature type="compositionally biased region" description="Polar residues" evidence="7">
    <location>
        <begin position="161"/>
        <end position="181"/>
    </location>
</feature>
<keyword evidence="3" id="KW-1015">Disulfide bond</keyword>
<evidence type="ECO:0000256" key="8">
    <source>
        <dbReference type="SAM" id="SignalP"/>
    </source>
</evidence>
<dbReference type="Pfam" id="PF00089">
    <property type="entry name" value="Trypsin"/>
    <property type="match status" value="2"/>
</dbReference>
<evidence type="ECO:0000256" key="7">
    <source>
        <dbReference type="SAM" id="MobiDB-lite"/>
    </source>
</evidence>
<feature type="compositionally biased region" description="Basic and acidic residues" evidence="7">
    <location>
        <begin position="747"/>
        <end position="760"/>
    </location>
</feature>
<gene>
    <name evidence="10" type="ORF">PAPOLLO_LOCUS16664</name>
</gene>
<evidence type="ECO:0000256" key="4">
    <source>
        <dbReference type="ARBA" id="ARBA00024195"/>
    </source>
</evidence>
<keyword evidence="11" id="KW-1185">Reference proteome</keyword>
<feature type="region of interest" description="Disordered" evidence="7">
    <location>
        <begin position="747"/>
        <end position="766"/>
    </location>
</feature>
<feature type="signal peptide" evidence="8">
    <location>
        <begin position="1"/>
        <end position="16"/>
    </location>
</feature>
<dbReference type="Proteomes" id="UP000691718">
    <property type="component" value="Unassembled WGS sequence"/>
</dbReference>
<dbReference type="CDD" id="cd00190">
    <property type="entry name" value="Tryp_SPc"/>
    <property type="match status" value="2"/>
</dbReference>
<feature type="region of interest" description="Disordered" evidence="7">
    <location>
        <begin position="305"/>
        <end position="325"/>
    </location>
</feature>
<dbReference type="SMART" id="SM00020">
    <property type="entry name" value="Tryp_SPc"/>
    <property type="match status" value="2"/>
</dbReference>
<comment type="caution">
    <text evidence="10">The sequence shown here is derived from an EMBL/GenBank/DDBJ whole genome shotgun (WGS) entry which is preliminary data.</text>
</comment>
<feature type="region of interest" description="Disordered" evidence="7">
    <location>
        <begin position="161"/>
        <end position="190"/>
    </location>
</feature>
<evidence type="ECO:0000259" key="9">
    <source>
        <dbReference type="PROSITE" id="PS50240"/>
    </source>
</evidence>
<comment type="similarity">
    <text evidence="4">Belongs to the peptidase S1 family. CLIP subfamily.</text>
</comment>
<keyword evidence="8" id="KW-0732">Signal</keyword>
<evidence type="ECO:0000256" key="5">
    <source>
        <dbReference type="ARBA" id="ARBA00068096"/>
    </source>
</evidence>
<dbReference type="GO" id="GO:0006508">
    <property type="term" value="P:proteolysis"/>
    <property type="evidence" value="ECO:0007669"/>
    <property type="project" value="InterPro"/>
</dbReference>
<accession>A0A8S3XFM7</accession>
<sequence>MYRSILVLVLLGLCRGQFGRPENQLQGTDFDGDGKQDLSKRFREIFGKPPDIIATTATSAEKTRGENSGIDNNTLNWLINVLSPNDTQISTESSAKTSVPVTPTIDNSTDGDGKQDLSKRFREIFDIIATTATPAEKTRGENSGIDNNTLNWLKNVVSPNDTQISTESSAKTSVPVTPTIDNSKDGDGKQDLSKRFREIFGKPPDIIATTATPAAKTRGENSGIDNYTLNWLKNVVSPNDTQISTESSAKTSVPVTPTIDNSKGKLMNTSDFHYDPDLKGDFEGIDNNTLNWLINVVSPNDTQISTESSAKTSVPVTPTIDNSTDASKSLLEGRSQFEQMEQCTTPEGCKTVDSLSNTQNFSTLKLDDAGEFQMKQYETCGRRNPSGFDTRIMSDSDETHFGEFPWMIGVLQAIPYDESEPNGKKILAYTCGGSLIHPRVVMTTAHHIDKNMTLKIRAGEWDISSKTELYPHQDRNVDKVIIHEMYNNTRGNLHYDIALLILDKPVKLQPHISTICLPPPMMRPPAGTRCLSSGWGKKKFGQGEKLQFILKKVELPVVDRKICQDIFRTTRLGPFFNLHQSFMCAGGEFGRDTCKGDGGSPLACPVPFQDNRYMVNGMVAWGLGCGNPYPAVYVDVGFLRDWIDVKMKAEGFETDTYTQEVIVQISKHTCNKKMYRSLLVLVLLGLCRGQFGRPKNQLQETDFDASKSLLENQTQFEQMGQCMTPEGCKTFDSLSYTQKFSTSKLDDAGEFPKKQNETCGRRNPSGFDTRIVSDSDATHFGEFPWMIGVLQAIPYDESEPNGKKILAYTCGGSLIHPRVVMTTAHHIDKNMTLKIRAGEWDISSKTELYPHQDRNVDKVIIHEMYSNTRGNLHYDIALLILDKPVKLQPHISTICLPPPMLRPPAGTRCLSSGWGKKKFGQGETLQVILKKVELPVVDRKICQDIFRTTRLGPFFNMHQSFMCAGGELGRDTCKGDGGSPLACPVPLQDNRYMANGMVAWGLGCGDSYPAVYVDVGFLRNWIDEKMKAEGFETDTYTY</sequence>
<evidence type="ECO:0000256" key="2">
    <source>
        <dbReference type="ARBA" id="ARBA00022525"/>
    </source>
</evidence>
<protein>
    <recommendedName>
        <fullName evidence="5">Phenoloxidase-activating factor 2</fullName>
    </recommendedName>
    <alternativeName>
        <fullName evidence="6">Prophenoloxidase-activating factor II</fullName>
    </alternativeName>
</protein>
<dbReference type="FunFam" id="2.40.10.10:FF:000038">
    <property type="entry name" value="Serine protease"/>
    <property type="match status" value="2"/>
</dbReference>
<evidence type="ECO:0000313" key="11">
    <source>
        <dbReference type="Proteomes" id="UP000691718"/>
    </source>
</evidence>
<evidence type="ECO:0000256" key="6">
    <source>
        <dbReference type="ARBA" id="ARBA00076468"/>
    </source>
</evidence>
<evidence type="ECO:0000313" key="10">
    <source>
        <dbReference type="EMBL" id="CAG5017386.1"/>
    </source>
</evidence>
<evidence type="ECO:0000256" key="3">
    <source>
        <dbReference type="ARBA" id="ARBA00023157"/>
    </source>
</evidence>
<dbReference type="InterPro" id="IPR001254">
    <property type="entry name" value="Trypsin_dom"/>
</dbReference>
<proteinExistence type="inferred from homology"/>
<dbReference type="GO" id="GO:0004252">
    <property type="term" value="F:serine-type endopeptidase activity"/>
    <property type="evidence" value="ECO:0007669"/>
    <property type="project" value="InterPro"/>
</dbReference>
<reference evidence="10" key="1">
    <citation type="submission" date="2021-04" db="EMBL/GenBank/DDBJ databases">
        <authorList>
            <person name="Tunstrom K."/>
        </authorList>
    </citation>
    <scope>NUCLEOTIDE SEQUENCE</scope>
</reference>
<dbReference type="InterPro" id="IPR051487">
    <property type="entry name" value="Ser/Thr_Proteases_Immune/Dev"/>
</dbReference>